<dbReference type="InterPro" id="IPR017945">
    <property type="entry name" value="DHBP_synth_RibB-like_a/b_dom"/>
</dbReference>
<organism evidence="16 17">
    <name type="scientific">Longibacter salinarum</name>
    <dbReference type="NCBI Taxonomy" id="1850348"/>
    <lineage>
        <taxon>Bacteria</taxon>
        <taxon>Pseudomonadati</taxon>
        <taxon>Rhodothermota</taxon>
        <taxon>Rhodothermia</taxon>
        <taxon>Rhodothermales</taxon>
        <taxon>Salisaetaceae</taxon>
        <taxon>Longibacter</taxon>
    </lineage>
</organism>
<gene>
    <name evidence="16" type="ORF">CRI94_00395</name>
</gene>
<sequence length="324" mass="34388">MKDYAGEAHTVKTTITASTDEAAQYIRDGHLTVFPTETVYGLGADALNADAVKEIFRAKSRPSDNPLIVHVADREGVEAVARSITPAADALLEAFAPGPITLVLPVAERVPRDVTAGLDTVGVRIPSLPLAQEFLQACDTPVAAPSANRSGRPSPTTWRAAYEDLVGRVPCILRGGRTDAGIESTVVDVTSDVPTVLRPGAVSLERLREVVPNIEMVADDSDVPKSPGTKHRHYAPDAKVIIVDDPGEADAGAVHGYIGVDKPAVPAAFAKVYVAPSVEAYGRELFHFLRECDGLGCRAVFAQSVPENGLGRAVMDRLRRAASR</sequence>
<reference evidence="16 17" key="1">
    <citation type="submission" date="2017-10" db="EMBL/GenBank/DDBJ databases">
        <title>Draft genome of Longibacter Salinarum.</title>
        <authorList>
            <person name="Goh K.M."/>
            <person name="Shamsir M.S."/>
            <person name="Lim S.W."/>
        </authorList>
    </citation>
    <scope>NUCLEOTIDE SEQUENCE [LARGE SCALE GENOMIC DNA]</scope>
    <source>
        <strain evidence="16 17">KCTC 52045</strain>
    </source>
</reference>
<feature type="binding site" evidence="14">
    <location>
        <position position="198"/>
    </location>
    <ligand>
        <name>ATP</name>
        <dbReference type="ChEBI" id="CHEBI:30616"/>
    </ligand>
</feature>
<feature type="binding site" evidence="14">
    <location>
        <position position="144"/>
    </location>
    <ligand>
        <name>ATP</name>
        <dbReference type="ChEBI" id="CHEBI:30616"/>
    </ligand>
</feature>
<evidence type="ECO:0000313" key="17">
    <source>
        <dbReference type="Proteomes" id="UP000220102"/>
    </source>
</evidence>
<feature type="binding site" evidence="14">
    <location>
        <position position="184"/>
    </location>
    <ligand>
        <name>L-threonine</name>
        <dbReference type="ChEBI" id="CHEBI:57926"/>
    </ligand>
</feature>
<feature type="binding site" evidence="14">
    <location>
        <position position="234"/>
    </location>
    <ligand>
        <name>ATP</name>
        <dbReference type="ChEBI" id="CHEBI:30616"/>
    </ligand>
</feature>
<dbReference type="EMBL" id="PDEQ01000001">
    <property type="protein sequence ID" value="PEN14790.1"/>
    <property type="molecule type" value="Genomic_DNA"/>
</dbReference>
<comment type="catalytic activity">
    <reaction evidence="12 13">
        <text>L-threonine + hydrogencarbonate + ATP = L-threonylcarbamoyladenylate + diphosphate + H2O</text>
        <dbReference type="Rhea" id="RHEA:36407"/>
        <dbReference type="ChEBI" id="CHEBI:15377"/>
        <dbReference type="ChEBI" id="CHEBI:17544"/>
        <dbReference type="ChEBI" id="CHEBI:30616"/>
        <dbReference type="ChEBI" id="CHEBI:33019"/>
        <dbReference type="ChEBI" id="CHEBI:57926"/>
        <dbReference type="ChEBI" id="CHEBI:73682"/>
        <dbReference type="EC" id="2.7.7.87"/>
    </reaction>
</comment>
<dbReference type="AlphaFoldDB" id="A0A2A8D1N2"/>
<dbReference type="Gene3D" id="3.90.870.10">
    <property type="entry name" value="DHBP synthase"/>
    <property type="match status" value="1"/>
</dbReference>
<dbReference type="InterPro" id="IPR006070">
    <property type="entry name" value="Sua5-like_dom"/>
</dbReference>
<dbReference type="PIRSF" id="PIRSF004930">
    <property type="entry name" value="Tln_factor_SUA5"/>
    <property type="match status" value="1"/>
</dbReference>
<evidence type="ECO:0000256" key="6">
    <source>
        <dbReference type="ARBA" id="ARBA00022679"/>
    </source>
</evidence>
<evidence type="ECO:0000256" key="7">
    <source>
        <dbReference type="ARBA" id="ARBA00022694"/>
    </source>
</evidence>
<dbReference type="GO" id="GO:0005524">
    <property type="term" value="F:ATP binding"/>
    <property type="evidence" value="ECO:0007669"/>
    <property type="project" value="UniProtKB-UniRule"/>
</dbReference>
<dbReference type="GO" id="GO:0000049">
    <property type="term" value="F:tRNA binding"/>
    <property type="evidence" value="ECO:0007669"/>
    <property type="project" value="TreeGrafter"/>
</dbReference>
<dbReference type="GO" id="GO:0006450">
    <property type="term" value="P:regulation of translational fidelity"/>
    <property type="evidence" value="ECO:0007669"/>
    <property type="project" value="TreeGrafter"/>
</dbReference>
<comment type="caution">
    <text evidence="16">The sequence shown here is derived from an EMBL/GenBank/DDBJ whole genome shotgun (WGS) entry which is preliminary data.</text>
</comment>
<dbReference type="Pfam" id="PF01300">
    <property type="entry name" value="Sua5_yciO_yrdC"/>
    <property type="match status" value="1"/>
</dbReference>
<evidence type="ECO:0000256" key="14">
    <source>
        <dbReference type="PIRSR" id="PIRSR004930-1"/>
    </source>
</evidence>
<dbReference type="FunFam" id="3.90.870.10:FF:000009">
    <property type="entry name" value="Threonylcarbamoyl-AMP synthase, putative"/>
    <property type="match status" value="1"/>
</dbReference>
<protein>
    <recommendedName>
        <fullName evidence="4 13">Threonylcarbamoyl-AMP synthase</fullName>
        <shortName evidence="13">TC-AMP synthase</shortName>
        <ecNumber evidence="3 13">2.7.7.87</ecNumber>
    </recommendedName>
    <alternativeName>
        <fullName evidence="11 13">L-threonylcarbamoyladenylate synthase</fullName>
    </alternativeName>
</protein>
<keyword evidence="10 13" id="KW-0067">ATP-binding</keyword>
<comment type="function">
    <text evidence="13">Required for the formation of a threonylcarbamoyl group on adenosine at position 37 (t(6)A37) in tRNAs that read codons beginning with adenine.</text>
</comment>
<dbReference type="Gene3D" id="3.40.50.11030">
    <property type="entry name" value="Threonylcarbamoyl-AMP synthase, C-terminal domain"/>
    <property type="match status" value="1"/>
</dbReference>
<feature type="binding site" evidence="14">
    <location>
        <position position="38"/>
    </location>
    <ligand>
        <name>L-threonine</name>
        <dbReference type="ChEBI" id="CHEBI:57926"/>
    </ligand>
</feature>
<evidence type="ECO:0000256" key="11">
    <source>
        <dbReference type="ARBA" id="ARBA00029774"/>
    </source>
</evidence>
<keyword evidence="7 13" id="KW-0819">tRNA processing</keyword>
<evidence type="ECO:0000256" key="3">
    <source>
        <dbReference type="ARBA" id="ARBA00012584"/>
    </source>
</evidence>
<dbReference type="Proteomes" id="UP000220102">
    <property type="component" value="Unassembled WGS sequence"/>
</dbReference>
<dbReference type="PANTHER" id="PTHR17490:SF16">
    <property type="entry name" value="THREONYLCARBAMOYL-AMP SYNTHASE"/>
    <property type="match status" value="1"/>
</dbReference>
<feature type="binding site" evidence="14">
    <location>
        <position position="146"/>
    </location>
    <ligand>
        <name>ATP</name>
        <dbReference type="ChEBI" id="CHEBI:30616"/>
    </ligand>
</feature>
<dbReference type="RefSeq" id="WP_098073685.1">
    <property type="nucleotide sequence ID" value="NZ_PDEQ01000001.1"/>
</dbReference>
<name>A0A2A8D1N2_9BACT</name>
<feature type="binding site" evidence="14">
    <location>
        <position position="154"/>
    </location>
    <ligand>
        <name>ATP</name>
        <dbReference type="ChEBI" id="CHEBI:30616"/>
    </ligand>
</feature>
<dbReference type="EC" id="2.7.7.87" evidence="3 13"/>
<evidence type="ECO:0000256" key="1">
    <source>
        <dbReference type="ARBA" id="ARBA00004496"/>
    </source>
</evidence>
<dbReference type="PROSITE" id="PS51163">
    <property type="entry name" value="YRDC"/>
    <property type="match status" value="1"/>
</dbReference>
<feature type="domain" description="YrdC-like" evidence="15">
    <location>
        <begin position="16"/>
        <end position="202"/>
    </location>
</feature>
<dbReference type="GO" id="GO:0005737">
    <property type="term" value="C:cytoplasm"/>
    <property type="evidence" value="ECO:0007669"/>
    <property type="project" value="UniProtKB-SubCell"/>
</dbReference>
<dbReference type="GO" id="GO:0003725">
    <property type="term" value="F:double-stranded RNA binding"/>
    <property type="evidence" value="ECO:0007669"/>
    <property type="project" value="UniProtKB-UniRule"/>
</dbReference>
<dbReference type="Pfam" id="PF03481">
    <property type="entry name" value="Sua5_C"/>
    <property type="match status" value="1"/>
</dbReference>
<proteinExistence type="inferred from homology"/>
<evidence type="ECO:0000256" key="8">
    <source>
        <dbReference type="ARBA" id="ARBA00022695"/>
    </source>
</evidence>
<evidence type="ECO:0000256" key="2">
    <source>
        <dbReference type="ARBA" id="ARBA00007663"/>
    </source>
</evidence>
<feature type="binding site" evidence="14">
    <location>
        <position position="61"/>
    </location>
    <ligand>
        <name>ATP</name>
        <dbReference type="ChEBI" id="CHEBI:30616"/>
    </ligand>
</feature>
<dbReference type="InterPro" id="IPR038385">
    <property type="entry name" value="Sua5/YwlC_C"/>
</dbReference>
<comment type="similarity">
    <text evidence="2 13">Belongs to the SUA5 family.</text>
</comment>
<dbReference type="InterPro" id="IPR005145">
    <property type="entry name" value="Sua5_C"/>
</dbReference>
<feature type="binding site" evidence="14">
    <location>
        <position position="124"/>
    </location>
    <ligand>
        <name>L-threonine</name>
        <dbReference type="ChEBI" id="CHEBI:57926"/>
    </ligand>
</feature>
<feature type="binding site" evidence="14">
    <location>
        <position position="65"/>
    </location>
    <ligand>
        <name>ATP</name>
        <dbReference type="ChEBI" id="CHEBI:30616"/>
    </ligand>
</feature>
<keyword evidence="9 13" id="KW-0547">Nucleotide-binding</keyword>
<evidence type="ECO:0000256" key="10">
    <source>
        <dbReference type="ARBA" id="ARBA00022840"/>
    </source>
</evidence>
<dbReference type="GO" id="GO:0061710">
    <property type="term" value="F:L-threonylcarbamoyladenylate synthase"/>
    <property type="evidence" value="ECO:0007669"/>
    <property type="project" value="UniProtKB-EC"/>
</dbReference>
<feature type="binding site" evidence="14">
    <location>
        <position position="70"/>
    </location>
    <ligand>
        <name>L-threonine</name>
        <dbReference type="ChEBI" id="CHEBI:57926"/>
    </ligand>
</feature>
<keyword evidence="17" id="KW-1185">Reference proteome</keyword>
<feature type="binding site" evidence="14">
    <location>
        <position position="120"/>
    </location>
    <ligand>
        <name>ATP</name>
        <dbReference type="ChEBI" id="CHEBI:30616"/>
    </ligand>
</feature>
<keyword evidence="5 13" id="KW-0963">Cytoplasm</keyword>
<dbReference type="OrthoDB" id="9814580at2"/>
<evidence type="ECO:0000313" key="16">
    <source>
        <dbReference type="EMBL" id="PEN14790.1"/>
    </source>
</evidence>
<evidence type="ECO:0000256" key="9">
    <source>
        <dbReference type="ARBA" id="ARBA00022741"/>
    </source>
</evidence>
<dbReference type="InterPro" id="IPR050156">
    <property type="entry name" value="TC-AMP_synthase_SUA5"/>
</dbReference>
<evidence type="ECO:0000259" key="15">
    <source>
        <dbReference type="PROSITE" id="PS51163"/>
    </source>
</evidence>
<dbReference type="PANTHER" id="PTHR17490">
    <property type="entry name" value="SUA5"/>
    <property type="match status" value="1"/>
</dbReference>
<dbReference type="InterPro" id="IPR010923">
    <property type="entry name" value="T(6)A37_SUA5"/>
</dbReference>
<evidence type="ECO:0000256" key="12">
    <source>
        <dbReference type="ARBA" id="ARBA00048366"/>
    </source>
</evidence>
<comment type="subcellular location">
    <subcellularLocation>
        <location evidence="1 13">Cytoplasm</location>
    </subcellularLocation>
</comment>
<evidence type="ECO:0000256" key="4">
    <source>
        <dbReference type="ARBA" id="ARBA00015492"/>
    </source>
</evidence>
<evidence type="ECO:0000256" key="13">
    <source>
        <dbReference type="PIRNR" id="PIRNR004930"/>
    </source>
</evidence>
<keyword evidence="6 13" id="KW-0808">Transferase</keyword>
<evidence type="ECO:0000256" key="5">
    <source>
        <dbReference type="ARBA" id="ARBA00022490"/>
    </source>
</evidence>
<accession>A0A2A8D1N2</accession>
<keyword evidence="8 13" id="KW-0548">Nucleotidyltransferase</keyword>
<dbReference type="SUPFAM" id="SSF55821">
    <property type="entry name" value="YrdC/RibB"/>
    <property type="match status" value="1"/>
</dbReference>
<dbReference type="GO" id="GO:0008033">
    <property type="term" value="P:tRNA processing"/>
    <property type="evidence" value="ECO:0007669"/>
    <property type="project" value="UniProtKB-KW"/>
</dbReference>
<dbReference type="NCBIfam" id="TIGR00057">
    <property type="entry name" value="L-threonylcarbamoyladenylate synthase"/>
    <property type="match status" value="1"/>
</dbReference>